<reference evidence="6" key="2">
    <citation type="submission" date="2022-05" db="EMBL/GenBank/DDBJ databases">
        <authorList>
            <person name="Kim J.-S."/>
            <person name="Lee K."/>
            <person name="Suh M."/>
            <person name="Eom M."/>
            <person name="Kim J.-S."/>
            <person name="Kim D.-S."/>
            <person name="Ko S.-H."/>
            <person name="Shin Y."/>
            <person name="Lee J.-S."/>
        </authorList>
    </citation>
    <scope>NUCLEOTIDE SEQUENCE</scope>
    <source>
        <strain evidence="6">N237</strain>
    </source>
</reference>
<dbReference type="SUPFAM" id="SSF48179">
    <property type="entry name" value="6-phosphogluconate dehydrogenase C-terminal domain-like"/>
    <property type="match status" value="1"/>
</dbReference>
<evidence type="ECO:0000256" key="3">
    <source>
        <dbReference type="ARBA" id="ARBA00023002"/>
    </source>
</evidence>
<comment type="similarity">
    <text evidence="2">Belongs to the 3-hydroxyacyl-CoA dehydrogenase family.</text>
</comment>
<sequence>MKAVIVGAGTMGQGIAEVGLSAGWEIHLVDVDQEILQAARSAIMRRLARRPADREPASQPSIDTLCLGTDLRTACLRADVVIETASEDLAVKVGILTAAAEATTSDAILATNTSALSVTEMGAASGAPHRLVGLHFFNPVPRMRLVEVIRGLETSEAVVERAANFCLELGKDPVILNDSPAFVASRVNALIGNEAFTMLQEGVASAEDIDKALRLGLNHPMGPFELGDLVGWDVRYKVLQHLHVTLGDRFRPNPLMVKYVQAGRLGRKTGRGVYEYPAIDSKG</sequence>
<evidence type="ECO:0000259" key="5">
    <source>
        <dbReference type="Pfam" id="PF02737"/>
    </source>
</evidence>
<feature type="domain" description="3-hydroxyacyl-CoA dehydrogenase NAD binding" evidence="5">
    <location>
        <begin position="3"/>
        <end position="178"/>
    </location>
</feature>
<dbReference type="PIRSF" id="PIRSF000105">
    <property type="entry name" value="HCDH"/>
    <property type="match status" value="1"/>
</dbReference>
<dbReference type="InterPro" id="IPR006108">
    <property type="entry name" value="3HC_DH_C"/>
</dbReference>
<organism evidence="6 7">
    <name type="scientific">Jatrophihabitans telluris</name>
    <dbReference type="NCBI Taxonomy" id="2038343"/>
    <lineage>
        <taxon>Bacteria</taxon>
        <taxon>Bacillati</taxon>
        <taxon>Actinomycetota</taxon>
        <taxon>Actinomycetes</taxon>
        <taxon>Jatrophihabitantales</taxon>
        <taxon>Jatrophihabitantaceae</taxon>
        <taxon>Jatrophihabitans</taxon>
    </lineage>
</organism>
<evidence type="ECO:0000313" key="6">
    <source>
        <dbReference type="EMBL" id="UQX88982.1"/>
    </source>
</evidence>
<proteinExistence type="inferred from homology"/>
<evidence type="ECO:0000256" key="1">
    <source>
        <dbReference type="ARBA" id="ARBA00005086"/>
    </source>
</evidence>
<dbReference type="Gene3D" id="3.40.50.720">
    <property type="entry name" value="NAD(P)-binding Rossmann-like Domain"/>
    <property type="match status" value="1"/>
</dbReference>
<evidence type="ECO:0000313" key="7">
    <source>
        <dbReference type="Proteomes" id="UP001056336"/>
    </source>
</evidence>
<dbReference type="InterPro" id="IPR022694">
    <property type="entry name" value="3-OHacyl-CoA_DH"/>
</dbReference>
<dbReference type="RefSeq" id="WP_249772878.1">
    <property type="nucleotide sequence ID" value="NZ_CP097332.1"/>
</dbReference>
<evidence type="ECO:0000256" key="2">
    <source>
        <dbReference type="ARBA" id="ARBA00009463"/>
    </source>
</evidence>
<protein>
    <submittedName>
        <fullName evidence="6">3-hydroxyacyl-CoA dehydrogenase NAD-binding domain-containing protein</fullName>
    </submittedName>
</protein>
<dbReference type="EMBL" id="CP097332">
    <property type="protein sequence ID" value="UQX88982.1"/>
    <property type="molecule type" value="Genomic_DNA"/>
</dbReference>
<feature type="domain" description="3-hydroxyacyl-CoA dehydrogenase C-terminal" evidence="4">
    <location>
        <begin position="182"/>
        <end position="276"/>
    </location>
</feature>
<dbReference type="PANTHER" id="PTHR48075">
    <property type="entry name" value="3-HYDROXYACYL-COA DEHYDROGENASE FAMILY PROTEIN"/>
    <property type="match status" value="1"/>
</dbReference>
<dbReference type="Gene3D" id="1.10.1040.10">
    <property type="entry name" value="N-(1-d-carboxylethyl)-l-norvaline Dehydrogenase, domain 2"/>
    <property type="match status" value="1"/>
</dbReference>
<accession>A0ABY4R0E5</accession>
<dbReference type="Proteomes" id="UP001056336">
    <property type="component" value="Chromosome"/>
</dbReference>
<dbReference type="Pfam" id="PF02737">
    <property type="entry name" value="3HCDH_N"/>
    <property type="match status" value="1"/>
</dbReference>
<keyword evidence="7" id="KW-1185">Reference proteome</keyword>
<dbReference type="Pfam" id="PF00725">
    <property type="entry name" value="3HCDH"/>
    <property type="match status" value="1"/>
</dbReference>
<dbReference type="InterPro" id="IPR013328">
    <property type="entry name" value="6PGD_dom2"/>
</dbReference>
<dbReference type="InterPro" id="IPR006176">
    <property type="entry name" value="3-OHacyl-CoA_DH_NAD-bd"/>
</dbReference>
<reference evidence="6" key="1">
    <citation type="journal article" date="2018" name="Int. J. Syst. Evol. Microbiol.">
        <title>Jatrophihabitans telluris sp. nov., isolated from sediment soil of lava forest wetlands and the emended description of the genus Jatrophihabitans.</title>
        <authorList>
            <person name="Lee K.C."/>
            <person name="Suh M.K."/>
            <person name="Eom M.K."/>
            <person name="Kim K.K."/>
            <person name="Kim J.S."/>
            <person name="Kim D.S."/>
            <person name="Ko S.H."/>
            <person name="Shin Y.K."/>
            <person name="Lee J.S."/>
        </authorList>
    </citation>
    <scope>NUCLEOTIDE SEQUENCE</scope>
    <source>
        <strain evidence="6">N237</strain>
    </source>
</reference>
<dbReference type="SUPFAM" id="SSF51735">
    <property type="entry name" value="NAD(P)-binding Rossmann-fold domains"/>
    <property type="match status" value="1"/>
</dbReference>
<dbReference type="InterPro" id="IPR036291">
    <property type="entry name" value="NAD(P)-bd_dom_sf"/>
</dbReference>
<dbReference type="InterPro" id="IPR008927">
    <property type="entry name" value="6-PGluconate_DH-like_C_sf"/>
</dbReference>
<dbReference type="PANTHER" id="PTHR48075:SF5">
    <property type="entry name" value="3-HYDROXYBUTYRYL-COA DEHYDROGENASE"/>
    <property type="match status" value="1"/>
</dbReference>
<evidence type="ECO:0000259" key="4">
    <source>
        <dbReference type="Pfam" id="PF00725"/>
    </source>
</evidence>
<name>A0ABY4R0E5_9ACTN</name>
<gene>
    <name evidence="6" type="ORF">M6D93_03040</name>
</gene>
<keyword evidence="3" id="KW-0560">Oxidoreductase</keyword>
<comment type="pathway">
    <text evidence="1">Lipid metabolism; butanoate metabolism.</text>
</comment>